<evidence type="ECO:0000313" key="6">
    <source>
        <dbReference type="Proteomes" id="UP001236270"/>
    </source>
</evidence>
<dbReference type="EMBL" id="JAVDNV010000002">
    <property type="protein sequence ID" value="MDQ2308253.1"/>
    <property type="molecule type" value="Genomic_DNA"/>
</dbReference>
<keyword evidence="2" id="KW-0813">Transport</keyword>
<name>A0AAW8HL25_PLUGE</name>
<dbReference type="PANTHER" id="PTHR43820:SF4">
    <property type="entry name" value="HIGH-AFFINITY BRANCHED-CHAIN AMINO ACID TRANSPORT ATP-BINDING PROTEIN LIVF"/>
    <property type="match status" value="1"/>
</dbReference>
<comment type="caution">
    <text evidence="5">The sequence shown here is derived from an EMBL/GenBank/DDBJ whole genome shotgun (WGS) entry which is preliminary data.</text>
</comment>
<organism evidence="5 6">
    <name type="scientific">Pluralibacter gergoviae</name>
    <name type="common">Enterobacter gergoviae</name>
    <dbReference type="NCBI Taxonomy" id="61647"/>
    <lineage>
        <taxon>Bacteria</taxon>
        <taxon>Pseudomonadati</taxon>
        <taxon>Pseudomonadota</taxon>
        <taxon>Gammaproteobacteria</taxon>
        <taxon>Enterobacterales</taxon>
        <taxon>Enterobacteriaceae</taxon>
        <taxon>Pluralibacter</taxon>
    </lineage>
</organism>
<proteinExistence type="inferred from homology"/>
<gene>
    <name evidence="5" type="ORF">RBJ30_03950</name>
</gene>
<dbReference type="GO" id="GO:0015658">
    <property type="term" value="F:branched-chain amino acid transmembrane transporter activity"/>
    <property type="evidence" value="ECO:0007669"/>
    <property type="project" value="TreeGrafter"/>
</dbReference>
<dbReference type="Pfam" id="PF00005">
    <property type="entry name" value="ABC_tran"/>
    <property type="match status" value="1"/>
</dbReference>
<dbReference type="Proteomes" id="UP001236270">
    <property type="component" value="Unassembled WGS sequence"/>
</dbReference>
<dbReference type="AlphaFoldDB" id="A0AAW8HL25"/>
<dbReference type="InterPro" id="IPR052156">
    <property type="entry name" value="BCAA_Transport_ATP-bd_LivF"/>
</dbReference>
<dbReference type="Gene3D" id="3.40.50.300">
    <property type="entry name" value="P-loop containing nucleotide triphosphate hydrolases"/>
    <property type="match status" value="1"/>
</dbReference>
<comment type="similarity">
    <text evidence="1">Belongs to the ABC transporter superfamily.</text>
</comment>
<feature type="domain" description="ABC transporter" evidence="4">
    <location>
        <begin position="19"/>
        <end position="69"/>
    </location>
</feature>
<sequence length="101" mass="11136">MMLLVVDRLSTGYPGRQVLNDVSFTLEQGAVCCQLGANGSEKTTLLRTLLGLLPPLDGEILPEGRSLFTMAPRDRLHPDHLAEMYGVAPEQIRHHLGNLRC</sequence>
<dbReference type="InterPro" id="IPR027417">
    <property type="entry name" value="P-loop_NTPase"/>
</dbReference>
<dbReference type="GO" id="GO:0005524">
    <property type="term" value="F:ATP binding"/>
    <property type="evidence" value="ECO:0007669"/>
    <property type="project" value="UniProtKB-KW"/>
</dbReference>
<evidence type="ECO:0000256" key="3">
    <source>
        <dbReference type="ARBA" id="ARBA00022970"/>
    </source>
</evidence>
<dbReference type="GO" id="GO:0016887">
    <property type="term" value="F:ATP hydrolysis activity"/>
    <property type="evidence" value="ECO:0007669"/>
    <property type="project" value="InterPro"/>
</dbReference>
<dbReference type="GO" id="GO:0015807">
    <property type="term" value="P:L-amino acid transport"/>
    <property type="evidence" value="ECO:0007669"/>
    <property type="project" value="TreeGrafter"/>
</dbReference>
<dbReference type="InterPro" id="IPR003439">
    <property type="entry name" value="ABC_transporter-like_ATP-bd"/>
</dbReference>
<keyword evidence="5" id="KW-0547">Nucleotide-binding</keyword>
<accession>A0AAW8HL25</accession>
<protein>
    <submittedName>
        <fullName evidence="5">ATP-binding cassette domain-containing protein</fullName>
    </submittedName>
</protein>
<keyword evidence="5" id="KW-0067">ATP-binding</keyword>
<dbReference type="RefSeq" id="WP_048253047.1">
    <property type="nucleotide sequence ID" value="NZ_CBCSIS010000018.1"/>
</dbReference>
<evidence type="ECO:0000256" key="1">
    <source>
        <dbReference type="ARBA" id="ARBA00005417"/>
    </source>
</evidence>
<reference evidence="5" key="1">
    <citation type="submission" date="2023-08" db="EMBL/GenBank/DDBJ databases">
        <title>WGS of pathogenic bacterial species, Los Angeles County Public Health Laboratories.</title>
        <authorList>
            <person name="Garrigues J.M."/>
            <person name="Green N.M."/>
        </authorList>
    </citation>
    <scope>NUCLEOTIDE SEQUENCE</scope>
    <source>
        <strain evidence="5">LACPHL-BACT-2023-00068</strain>
    </source>
</reference>
<dbReference type="SUPFAM" id="SSF52540">
    <property type="entry name" value="P-loop containing nucleoside triphosphate hydrolases"/>
    <property type="match status" value="1"/>
</dbReference>
<dbReference type="GeneID" id="61384091"/>
<evidence type="ECO:0000259" key="4">
    <source>
        <dbReference type="Pfam" id="PF00005"/>
    </source>
</evidence>
<keyword evidence="3" id="KW-0029">Amino-acid transport</keyword>
<evidence type="ECO:0000256" key="2">
    <source>
        <dbReference type="ARBA" id="ARBA00022448"/>
    </source>
</evidence>
<evidence type="ECO:0000313" key="5">
    <source>
        <dbReference type="EMBL" id="MDQ2308253.1"/>
    </source>
</evidence>
<dbReference type="PANTHER" id="PTHR43820">
    <property type="entry name" value="HIGH-AFFINITY BRANCHED-CHAIN AMINO ACID TRANSPORT ATP-BINDING PROTEIN LIVF"/>
    <property type="match status" value="1"/>
</dbReference>